<evidence type="ECO:0000313" key="2">
    <source>
        <dbReference type="EMBL" id="KAG8061735.1"/>
    </source>
</evidence>
<feature type="compositionally biased region" description="Low complexity" evidence="1">
    <location>
        <begin position="88"/>
        <end position="97"/>
    </location>
</feature>
<proteinExistence type="predicted"/>
<feature type="compositionally biased region" description="Polar residues" evidence="1">
    <location>
        <begin position="63"/>
        <end position="73"/>
    </location>
</feature>
<feature type="region of interest" description="Disordered" evidence="1">
    <location>
        <begin position="36"/>
        <end position="100"/>
    </location>
</feature>
<evidence type="ECO:0000313" key="3">
    <source>
        <dbReference type="Proteomes" id="UP000729402"/>
    </source>
</evidence>
<accession>A0A8J5SJW2</accession>
<dbReference type="Proteomes" id="UP000729402">
    <property type="component" value="Unassembled WGS sequence"/>
</dbReference>
<gene>
    <name evidence="2" type="ORF">GUJ93_ZPchr0003g18024</name>
</gene>
<sequence length="133" mass="14646">MRYLHRDFNAFRETFNQWMDDPQRQHDQDLGKVLLAGTSHVRSQGSPRHGMPMLASADPPLSSHANDSASSVADSPKSPPQFSDCLVSSPSMASPSSTLDEGIKVLNDPLDKVHALQVTNFEKVQEDCVLNQT</sequence>
<comment type="caution">
    <text evidence="2">The sequence shown here is derived from an EMBL/GenBank/DDBJ whole genome shotgun (WGS) entry which is preliminary data.</text>
</comment>
<organism evidence="2 3">
    <name type="scientific">Zizania palustris</name>
    <name type="common">Northern wild rice</name>
    <dbReference type="NCBI Taxonomy" id="103762"/>
    <lineage>
        <taxon>Eukaryota</taxon>
        <taxon>Viridiplantae</taxon>
        <taxon>Streptophyta</taxon>
        <taxon>Embryophyta</taxon>
        <taxon>Tracheophyta</taxon>
        <taxon>Spermatophyta</taxon>
        <taxon>Magnoliopsida</taxon>
        <taxon>Liliopsida</taxon>
        <taxon>Poales</taxon>
        <taxon>Poaceae</taxon>
        <taxon>BOP clade</taxon>
        <taxon>Oryzoideae</taxon>
        <taxon>Oryzeae</taxon>
        <taxon>Zizaniinae</taxon>
        <taxon>Zizania</taxon>
    </lineage>
</organism>
<reference evidence="2" key="1">
    <citation type="journal article" date="2021" name="bioRxiv">
        <title>Whole Genome Assembly and Annotation of Northern Wild Rice, Zizania palustris L., Supports a Whole Genome Duplication in the Zizania Genus.</title>
        <authorList>
            <person name="Haas M."/>
            <person name="Kono T."/>
            <person name="Macchietto M."/>
            <person name="Millas R."/>
            <person name="McGilp L."/>
            <person name="Shao M."/>
            <person name="Duquette J."/>
            <person name="Hirsch C.N."/>
            <person name="Kimball J."/>
        </authorList>
    </citation>
    <scope>NUCLEOTIDE SEQUENCE</scope>
    <source>
        <tissue evidence="2">Fresh leaf tissue</tissue>
    </source>
</reference>
<reference evidence="2" key="2">
    <citation type="submission" date="2021-02" db="EMBL/GenBank/DDBJ databases">
        <authorList>
            <person name="Kimball J.A."/>
            <person name="Haas M.W."/>
            <person name="Macchietto M."/>
            <person name="Kono T."/>
            <person name="Duquette J."/>
            <person name="Shao M."/>
        </authorList>
    </citation>
    <scope>NUCLEOTIDE SEQUENCE</scope>
    <source>
        <tissue evidence="2">Fresh leaf tissue</tissue>
    </source>
</reference>
<keyword evidence="3" id="KW-1185">Reference proteome</keyword>
<evidence type="ECO:0000256" key="1">
    <source>
        <dbReference type="SAM" id="MobiDB-lite"/>
    </source>
</evidence>
<dbReference type="AlphaFoldDB" id="A0A8J5SJW2"/>
<protein>
    <submittedName>
        <fullName evidence="2">Uncharacterized protein</fullName>
    </submittedName>
</protein>
<name>A0A8J5SJW2_ZIZPA</name>
<dbReference type="EMBL" id="JAAALK010000286">
    <property type="protein sequence ID" value="KAG8061735.1"/>
    <property type="molecule type" value="Genomic_DNA"/>
</dbReference>